<dbReference type="AlphaFoldDB" id="A0A835V560"/>
<dbReference type="Pfam" id="PF22832">
    <property type="entry name" value="PsaO_TMD"/>
    <property type="match status" value="1"/>
</dbReference>
<keyword evidence="1" id="KW-0812">Transmembrane</keyword>
<proteinExistence type="predicted"/>
<keyword evidence="1" id="KW-0472">Membrane</keyword>
<keyword evidence="1" id="KW-1133">Transmembrane helix</keyword>
<dbReference type="EMBL" id="JADCNL010000004">
    <property type="protein sequence ID" value="KAG0485797.1"/>
    <property type="molecule type" value="Genomic_DNA"/>
</dbReference>
<evidence type="ECO:0000313" key="2">
    <source>
        <dbReference type="EMBL" id="KAG0485797.1"/>
    </source>
</evidence>
<comment type="caution">
    <text evidence="2">The sequence shown here is derived from an EMBL/GenBank/DDBJ whole genome shotgun (WGS) entry which is preliminary data.</text>
</comment>
<evidence type="ECO:0000313" key="3">
    <source>
        <dbReference type="Proteomes" id="UP000636800"/>
    </source>
</evidence>
<keyword evidence="3" id="KW-1185">Reference proteome</keyword>
<dbReference type="PANTHER" id="PTHR36311:SF1">
    <property type="entry name" value="PHOTOSYSTEM I SUBUNIT O"/>
    <property type="match status" value="1"/>
</dbReference>
<gene>
    <name evidence="2" type="ORF">HPP92_009876</name>
</gene>
<feature type="transmembrane region" description="Helical" evidence="1">
    <location>
        <begin position="109"/>
        <end position="131"/>
    </location>
</feature>
<dbReference type="Proteomes" id="UP000636800">
    <property type="component" value="Unassembled WGS sequence"/>
</dbReference>
<reference evidence="2 3" key="1">
    <citation type="journal article" date="2020" name="Nat. Food">
        <title>A phased Vanilla planifolia genome enables genetic improvement of flavour and production.</title>
        <authorList>
            <person name="Hasing T."/>
            <person name="Tang H."/>
            <person name="Brym M."/>
            <person name="Khazi F."/>
            <person name="Huang T."/>
            <person name="Chambers A.H."/>
        </authorList>
    </citation>
    <scope>NUCLEOTIDE SEQUENCE [LARGE SCALE GENOMIC DNA]</scope>
    <source>
        <tissue evidence="2">Leaf</tissue>
    </source>
</reference>
<dbReference type="NCBIfam" id="TIGR03059">
    <property type="entry name" value="psaOeuk"/>
    <property type="match status" value="1"/>
</dbReference>
<evidence type="ECO:0008006" key="4">
    <source>
        <dbReference type="Google" id="ProtNLM"/>
    </source>
</evidence>
<name>A0A835V560_VANPL</name>
<protein>
    <recommendedName>
        <fullName evidence="4">Photosystem I subunit O</fullName>
    </recommendedName>
</protein>
<accession>A0A835V560</accession>
<evidence type="ECO:0000256" key="1">
    <source>
        <dbReference type="SAM" id="Phobius"/>
    </source>
</evidence>
<dbReference type="PANTHER" id="PTHR36311">
    <property type="entry name" value="PHOTOSYSTEM I SUBUNIT O"/>
    <property type="match status" value="1"/>
</dbReference>
<sequence length="139" mass="15326">MAAMATSIAVGGLEGSSFSFSVGFARPQTNVRTPFSRKLPSGRRFTCQASFPRDWLRTDLTVIGFGLVGWIAPSSIPVINGKSLTGLFFESIATELSHWPTGPALTSQFWLWLVTWHLGLFLTLTFGQIGFKGRTEDYF</sequence>
<organism evidence="2 3">
    <name type="scientific">Vanilla planifolia</name>
    <name type="common">Vanilla</name>
    <dbReference type="NCBI Taxonomy" id="51239"/>
    <lineage>
        <taxon>Eukaryota</taxon>
        <taxon>Viridiplantae</taxon>
        <taxon>Streptophyta</taxon>
        <taxon>Embryophyta</taxon>
        <taxon>Tracheophyta</taxon>
        <taxon>Spermatophyta</taxon>
        <taxon>Magnoliopsida</taxon>
        <taxon>Liliopsida</taxon>
        <taxon>Asparagales</taxon>
        <taxon>Orchidaceae</taxon>
        <taxon>Vanilloideae</taxon>
        <taxon>Vanilleae</taxon>
        <taxon>Vanilla</taxon>
    </lineage>
</organism>
<dbReference type="InterPro" id="IPR017498">
    <property type="entry name" value="PSI_PsaO"/>
</dbReference>